<dbReference type="EMBL" id="KL225832">
    <property type="protein sequence ID" value="KFM03801.1"/>
    <property type="molecule type" value="Genomic_DNA"/>
</dbReference>
<evidence type="ECO:0000256" key="1">
    <source>
        <dbReference type="SAM" id="MobiDB-lite"/>
    </source>
</evidence>
<dbReference type="AlphaFoldDB" id="A0A087QRE7"/>
<gene>
    <name evidence="2" type="ORF">AS27_00594</name>
</gene>
<feature type="non-terminal residue" evidence="2">
    <location>
        <position position="1"/>
    </location>
</feature>
<accession>A0A087QRE7</accession>
<feature type="region of interest" description="Disordered" evidence="1">
    <location>
        <begin position="66"/>
        <end position="85"/>
    </location>
</feature>
<sequence length="85" mass="9301">WATKGRDRLSKCDDVFWGQIGNQHAGAIPQGMKQKNAIMNKAWLSREKTDGSTSATTAKSYLSDVLSASNKGRNPVGRNQLHGKE</sequence>
<evidence type="ECO:0000313" key="3">
    <source>
        <dbReference type="Proteomes" id="UP000053286"/>
    </source>
</evidence>
<evidence type="ECO:0000313" key="2">
    <source>
        <dbReference type="EMBL" id="KFM03801.1"/>
    </source>
</evidence>
<keyword evidence="3" id="KW-1185">Reference proteome</keyword>
<proteinExistence type="predicted"/>
<protein>
    <submittedName>
        <fullName evidence="2">Uncharacterized protein</fullName>
    </submittedName>
</protein>
<dbReference type="Proteomes" id="UP000053286">
    <property type="component" value="Unassembled WGS sequence"/>
</dbReference>
<reference evidence="2 3" key="1">
    <citation type="submission" date="2014-04" db="EMBL/GenBank/DDBJ databases">
        <title>Genome evolution of avian class.</title>
        <authorList>
            <person name="Zhang G."/>
            <person name="Li C."/>
        </authorList>
    </citation>
    <scope>NUCLEOTIDE SEQUENCE [LARGE SCALE GENOMIC DNA]</scope>
    <source>
        <strain evidence="2">BGI_AS27</strain>
    </source>
</reference>
<organism evidence="2 3">
    <name type="scientific">Aptenodytes forsteri</name>
    <name type="common">Emperor penguin</name>
    <dbReference type="NCBI Taxonomy" id="9233"/>
    <lineage>
        <taxon>Eukaryota</taxon>
        <taxon>Metazoa</taxon>
        <taxon>Chordata</taxon>
        <taxon>Craniata</taxon>
        <taxon>Vertebrata</taxon>
        <taxon>Euteleostomi</taxon>
        <taxon>Archelosauria</taxon>
        <taxon>Archosauria</taxon>
        <taxon>Dinosauria</taxon>
        <taxon>Saurischia</taxon>
        <taxon>Theropoda</taxon>
        <taxon>Coelurosauria</taxon>
        <taxon>Aves</taxon>
        <taxon>Neognathae</taxon>
        <taxon>Neoaves</taxon>
        <taxon>Aequornithes</taxon>
        <taxon>Sphenisciformes</taxon>
        <taxon>Spheniscidae</taxon>
        <taxon>Aptenodytes</taxon>
    </lineage>
</organism>
<name>A0A087QRE7_APTFO</name>
<feature type="non-terminal residue" evidence="2">
    <location>
        <position position="85"/>
    </location>
</feature>